<dbReference type="RefSeq" id="WP_145906113.1">
    <property type="nucleotide sequence ID" value="NZ_BAAAMZ010000021.1"/>
</dbReference>
<dbReference type="AlphaFoldDB" id="A0A561UKQ5"/>
<dbReference type="Proteomes" id="UP000317940">
    <property type="component" value="Unassembled WGS sequence"/>
</dbReference>
<evidence type="ECO:0000313" key="1">
    <source>
        <dbReference type="EMBL" id="TWF99939.1"/>
    </source>
</evidence>
<reference evidence="1 2" key="1">
    <citation type="submission" date="2019-06" db="EMBL/GenBank/DDBJ databases">
        <title>Sequencing the genomes of 1000 actinobacteria strains.</title>
        <authorList>
            <person name="Klenk H.-P."/>
        </authorList>
    </citation>
    <scope>NUCLEOTIDE SEQUENCE [LARGE SCALE GENOMIC DNA]</scope>
    <source>
        <strain evidence="1 2">DSM 44826</strain>
    </source>
</reference>
<name>A0A561UKQ5_9ACTN</name>
<gene>
    <name evidence="1" type="ORF">FHX73_113799</name>
</gene>
<dbReference type="OrthoDB" id="3521994at2"/>
<dbReference type="EMBL" id="VIWT01000001">
    <property type="protein sequence ID" value="TWF99939.1"/>
    <property type="molecule type" value="Genomic_DNA"/>
</dbReference>
<accession>A0A561UKQ5</accession>
<evidence type="ECO:0000313" key="2">
    <source>
        <dbReference type="Proteomes" id="UP000317940"/>
    </source>
</evidence>
<comment type="caution">
    <text evidence="1">The sequence shown here is derived from an EMBL/GenBank/DDBJ whole genome shotgun (WGS) entry which is preliminary data.</text>
</comment>
<protein>
    <submittedName>
        <fullName evidence="1">Uncharacterized protein</fullName>
    </submittedName>
</protein>
<sequence length="200" mass="22051">MLDHDATERLRRQLQDLPELLVYAHLALEPGSAPRGGRVSGATRDAPLPCRLDVLSILGPSASVALDEDGDQDGQTPILHTIRAWATYAAQQRRDPEPGRHAGTHLAYLLRHHDWVCAQDWAADYATGIAAVHRTAARLGSSPISRRPVRVPCPRCRLLTMQERPDGQRECANPDCSAVLSRDEYDDRAEQVLDRPDSAA</sequence>
<keyword evidence="2" id="KW-1185">Reference proteome</keyword>
<organism evidence="1 2">
    <name type="scientific">Kitasatospora viridis</name>
    <dbReference type="NCBI Taxonomy" id="281105"/>
    <lineage>
        <taxon>Bacteria</taxon>
        <taxon>Bacillati</taxon>
        <taxon>Actinomycetota</taxon>
        <taxon>Actinomycetes</taxon>
        <taxon>Kitasatosporales</taxon>
        <taxon>Streptomycetaceae</taxon>
        <taxon>Kitasatospora</taxon>
    </lineage>
</organism>
<proteinExistence type="predicted"/>